<dbReference type="InterPro" id="IPR009003">
    <property type="entry name" value="Peptidase_S1_PA"/>
</dbReference>
<dbReference type="Pfam" id="PF13365">
    <property type="entry name" value="Trypsin_2"/>
    <property type="match status" value="1"/>
</dbReference>
<keyword evidence="4" id="KW-1185">Reference proteome</keyword>
<reference evidence="2 4" key="1">
    <citation type="journal article" date="2015" name="Genome Announc.">
        <title>Draft Genome of the Euendolithic (true boring) Cyanobacterium Mastigocoleus testarum strain BC008.</title>
        <authorList>
            <person name="Guida B.S."/>
            <person name="Garcia-Pichel F."/>
        </authorList>
    </citation>
    <scope>NUCLEOTIDE SEQUENCE [LARGE SCALE GENOMIC DNA]</scope>
    <source>
        <strain evidence="2 4">BC008</strain>
    </source>
</reference>
<dbReference type="Pfam" id="PF10989">
    <property type="entry name" value="DUF2808"/>
    <property type="match status" value="1"/>
</dbReference>
<dbReference type="SUPFAM" id="SSF50494">
    <property type="entry name" value="Trypsin-like serine proteases"/>
    <property type="match status" value="1"/>
</dbReference>
<evidence type="ECO:0000256" key="1">
    <source>
        <dbReference type="SAM" id="MobiDB-lite"/>
    </source>
</evidence>
<dbReference type="EMBL" id="LMTZ01000150">
    <property type="protein sequence ID" value="KST62779.1"/>
    <property type="molecule type" value="Genomic_DNA"/>
</dbReference>
<dbReference type="EMBL" id="LMTZ01000112">
    <property type="protein sequence ID" value="KST65128.1"/>
    <property type="molecule type" value="Genomic_DNA"/>
</dbReference>
<evidence type="ECO:0000313" key="4">
    <source>
        <dbReference type="Proteomes" id="UP000053372"/>
    </source>
</evidence>
<comment type="caution">
    <text evidence="2">The sequence shown here is derived from an EMBL/GenBank/DDBJ whole genome shotgun (WGS) entry which is preliminary data.</text>
</comment>
<evidence type="ECO:0000313" key="2">
    <source>
        <dbReference type="EMBL" id="KST62779.1"/>
    </source>
</evidence>
<name>A0A0V7ZE63_9CYAN</name>
<accession>A0A0V7ZE63</accession>
<dbReference type="Gene3D" id="2.40.10.120">
    <property type="match status" value="1"/>
</dbReference>
<dbReference type="AlphaFoldDB" id="A0A0V7ZE63"/>
<dbReference type="InterPro" id="IPR021256">
    <property type="entry name" value="DUF2808"/>
</dbReference>
<feature type="region of interest" description="Disordered" evidence="1">
    <location>
        <begin position="206"/>
        <end position="225"/>
    </location>
</feature>
<dbReference type="PANTHER" id="PTHR43019">
    <property type="entry name" value="SERINE ENDOPROTEASE DEGS"/>
    <property type="match status" value="1"/>
</dbReference>
<evidence type="ECO:0008006" key="5">
    <source>
        <dbReference type="Google" id="ProtNLM"/>
    </source>
</evidence>
<evidence type="ECO:0000313" key="3">
    <source>
        <dbReference type="EMBL" id="KST65128.1"/>
    </source>
</evidence>
<dbReference type="PANTHER" id="PTHR43019:SF23">
    <property type="entry name" value="PROTEASE DO-LIKE 5, CHLOROPLASTIC"/>
    <property type="match status" value="1"/>
</dbReference>
<dbReference type="Proteomes" id="UP000053372">
    <property type="component" value="Unassembled WGS sequence"/>
</dbReference>
<proteinExistence type="predicted"/>
<protein>
    <recommendedName>
        <fullName evidence="5">Serine protease</fullName>
    </recommendedName>
</protein>
<sequence length="377" mass="41657">MQSYRFVVALEPTEVNAIAQKITVRISGPEAGSGIIVNKEGNTYTVLTNWHVVDTTGIYRIQTQNGASYRINSSEIKRLPNVDLAFFQFQSNRNHQPANMVPDSGKVTEGTTVYAAGWLDPDAICPQRCFQSRPGTLSVRLPNAKDGYGWIYTNIIKPGMSGGPVLDAKGRLVGINGRGIRDPRTGTTDFFAIPINTYNTYVKPSSTTPVSTISPTPSPTPTITTSPKVRYFTQPPRLTYAVATHDNIREWAVTYYFTVKLPENAGTPLQKITIEQRKGLEYIRFNLKKSFVFEGTRSKKGKRLQLKDITSDKKAKTVSLVFDPAVAPGKTITVDLQARQNPTSEGIYLFGVTAFPVGEKSRGQFLGFGRLHFYSGT</sequence>
<gene>
    <name evidence="2" type="ORF">BC008_10650</name>
    <name evidence="3" type="ORF">BC008_20220</name>
</gene>
<organism evidence="2 4">
    <name type="scientific">Mastigocoleus testarum BC008</name>
    <dbReference type="NCBI Taxonomy" id="371196"/>
    <lineage>
        <taxon>Bacteria</taxon>
        <taxon>Bacillati</taxon>
        <taxon>Cyanobacteriota</taxon>
        <taxon>Cyanophyceae</taxon>
        <taxon>Nostocales</taxon>
        <taxon>Hapalosiphonaceae</taxon>
        <taxon>Mastigocoleus</taxon>
    </lineage>
</organism>